<accession>A0A512C2F5</accession>
<reference evidence="1 2" key="1">
    <citation type="submission" date="2019-07" db="EMBL/GenBank/DDBJ databases">
        <title>Whole genome shotgun sequence of Microvirga aerophila NBRC 106136.</title>
        <authorList>
            <person name="Hosoyama A."/>
            <person name="Uohara A."/>
            <person name="Ohji S."/>
            <person name="Ichikawa N."/>
        </authorList>
    </citation>
    <scope>NUCLEOTIDE SEQUENCE [LARGE SCALE GENOMIC DNA]</scope>
    <source>
        <strain evidence="1 2">NBRC 106136</strain>
    </source>
</reference>
<proteinExistence type="predicted"/>
<evidence type="ECO:0000313" key="2">
    <source>
        <dbReference type="Proteomes" id="UP000321085"/>
    </source>
</evidence>
<name>A0A512C2F5_9HYPH</name>
<dbReference type="AlphaFoldDB" id="A0A512C2F5"/>
<sequence length="79" mass="9046">MTISKAQLRTLQLLHKEAAYRVYRSHRPGEYTWAHEHTNIRLTSTLHRLFSSGHATVSSEDRDRAILTEKGRAFLANAA</sequence>
<comment type="caution">
    <text evidence="1">The sequence shown here is derived from an EMBL/GenBank/DDBJ whole genome shotgun (WGS) entry which is preliminary data.</text>
</comment>
<protein>
    <submittedName>
        <fullName evidence="1">Uncharacterized protein</fullName>
    </submittedName>
</protein>
<evidence type="ECO:0000313" key="1">
    <source>
        <dbReference type="EMBL" id="GEO18398.1"/>
    </source>
</evidence>
<keyword evidence="2" id="KW-1185">Reference proteome</keyword>
<dbReference type="EMBL" id="BJYU01000188">
    <property type="protein sequence ID" value="GEO18398.1"/>
    <property type="molecule type" value="Genomic_DNA"/>
</dbReference>
<dbReference type="Proteomes" id="UP000321085">
    <property type="component" value="Unassembled WGS sequence"/>
</dbReference>
<dbReference type="OrthoDB" id="8021034at2"/>
<gene>
    <name evidence="1" type="ORF">MAE02_60940</name>
</gene>
<organism evidence="1 2">
    <name type="scientific">Microvirga aerophila</name>
    <dbReference type="NCBI Taxonomy" id="670291"/>
    <lineage>
        <taxon>Bacteria</taxon>
        <taxon>Pseudomonadati</taxon>
        <taxon>Pseudomonadota</taxon>
        <taxon>Alphaproteobacteria</taxon>
        <taxon>Hyphomicrobiales</taxon>
        <taxon>Methylobacteriaceae</taxon>
        <taxon>Microvirga</taxon>
    </lineage>
</organism>